<protein>
    <submittedName>
        <fullName evidence="2">Uncharacterized protein</fullName>
    </submittedName>
</protein>
<accession>A0AAD5PJH1</accession>
<reference evidence="2" key="2">
    <citation type="submission" date="2023-02" db="EMBL/GenBank/DDBJ databases">
        <authorList>
            <consortium name="DOE Joint Genome Institute"/>
            <person name="Mondo S.J."/>
            <person name="Chang Y."/>
            <person name="Wang Y."/>
            <person name="Ahrendt S."/>
            <person name="Andreopoulos W."/>
            <person name="Barry K."/>
            <person name="Beard J."/>
            <person name="Benny G.L."/>
            <person name="Blankenship S."/>
            <person name="Bonito G."/>
            <person name="Cuomo C."/>
            <person name="Desiro A."/>
            <person name="Gervers K.A."/>
            <person name="Hundley H."/>
            <person name="Kuo A."/>
            <person name="LaButti K."/>
            <person name="Lang B.F."/>
            <person name="Lipzen A."/>
            <person name="O'Donnell K."/>
            <person name="Pangilinan J."/>
            <person name="Reynolds N."/>
            <person name="Sandor L."/>
            <person name="Smith M.W."/>
            <person name="Tsang A."/>
            <person name="Grigoriev I.V."/>
            <person name="Stajich J.E."/>
            <person name="Spatafora J.W."/>
        </authorList>
    </citation>
    <scope>NUCLEOTIDE SEQUENCE</scope>
    <source>
        <strain evidence="2">RSA 2281</strain>
    </source>
</reference>
<sequence length="204" mass="23299">MVASSSSQDELEGVASSTSRRPPLEEAKQKRLNPRDIVNLSLSDKYEPFEKTCKIDDRYSGNRNRLGFCKPGFFLNRFQKTIPKLQKLLDVPLEIVIKKEECEILLNISKADFINDIEIIMKNISLVGGSGIQKLRVSQQTHDDPFSYVINKLPKSKPTSRRIQYLTDIWPIICKILAELDAHHHPGSTLQHYYDDSPGQAFIK</sequence>
<proteinExistence type="predicted"/>
<reference evidence="2" key="1">
    <citation type="journal article" date="2022" name="IScience">
        <title>Evolution of zygomycete secretomes and the origins of terrestrial fungal ecologies.</title>
        <authorList>
            <person name="Chang Y."/>
            <person name="Wang Y."/>
            <person name="Mondo S."/>
            <person name="Ahrendt S."/>
            <person name="Andreopoulos W."/>
            <person name="Barry K."/>
            <person name="Beard J."/>
            <person name="Benny G.L."/>
            <person name="Blankenship S."/>
            <person name="Bonito G."/>
            <person name="Cuomo C."/>
            <person name="Desiro A."/>
            <person name="Gervers K.A."/>
            <person name="Hundley H."/>
            <person name="Kuo A."/>
            <person name="LaButti K."/>
            <person name="Lang B.F."/>
            <person name="Lipzen A."/>
            <person name="O'Donnell K."/>
            <person name="Pangilinan J."/>
            <person name="Reynolds N."/>
            <person name="Sandor L."/>
            <person name="Smith M.E."/>
            <person name="Tsang A."/>
            <person name="Grigoriev I.V."/>
            <person name="Stajich J.E."/>
            <person name="Spatafora J.W."/>
        </authorList>
    </citation>
    <scope>NUCLEOTIDE SEQUENCE</scope>
    <source>
        <strain evidence="2">RSA 2281</strain>
    </source>
</reference>
<name>A0AAD5PJH1_9FUNG</name>
<dbReference type="AlphaFoldDB" id="A0AAD5PJH1"/>
<keyword evidence="3" id="KW-1185">Reference proteome</keyword>
<evidence type="ECO:0000313" key="2">
    <source>
        <dbReference type="EMBL" id="KAI9278745.1"/>
    </source>
</evidence>
<dbReference type="Proteomes" id="UP001209540">
    <property type="component" value="Unassembled WGS sequence"/>
</dbReference>
<gene>
    <name evidence="2" type="ORF">BDA99DRAFT_600352</name>
</gene>
<comment type="caution">
    <text evidence="2">The sequence shown here is derived from an EMBL/GenBank/DDBJ whole genome shotgun (WGS) entry which is preliminary data.</text>
</comment>
<evidence type="ECO:0000256" key="1">
    <source>
        <dbReference type="SAM" id="MobiDB-lite"/>
    </source>
</evidence>
<feature type="region of interest" description="Disordered" evidence="1">
    <location>
        <begin position="1"/>
        <end position="32"/>
    </location>
</feature>
<evidence type="ECO:0000313" key="3">
    <source>
        <dbReference type="Proteomes" id="UP001209540"/>
    </source>
</evidence>
<organism evidence="2 3">
    <name type="scientific">Phascolomyces articulosus</name>
    <dbReference type="NCBI Taxonomy" id="60185"/>
    <lineage>
        <taxon>Eukaryota</taxon>
        <taxon>Fungi</taxon>
        <taxon>Fungi incertae sedis</taxon>
        <taxon>Mucoromycota</taxon>
        <taxon>Mucoromycotina</taxon>
        <taxon>Mucoromycetes</taxon>
        <taxon>Mucorales</taxon>
        <taxon>Lichtheimiaceae</taxon>
        <taxon>Phascolomyces</taxon>
    </lineage>
</organism>
<dbReference type="EMBL" id="JAIXMP010000001">
    <property type="protein sequence ID" value="KAI9278745.1"/>
    <property type="molecule type" value="Genomic_DNA"/>
</dbReference>